<evidence type="ECO:0000256" key="8">
    <source>
        <dbReference type="ARBA" id="ARBA00023163"/>
    </source>
</evidence>
<evidence type="ECO:0000256" key="11">
    <source>
        <dbReference type="SAM" id="MobiDB-lite"/>
    </source>
</evidence>
<evidence type="ECO:0000313" key="15">
    <source>
        <dbReference type="Proteomes" id="UP000298663"/>
    </source>
</evidence>
<keyword evidence="10" id="KW-0539">Nucleus</keyword>
<evidence type="ECO:0000256" key="5">
    <source>
        <dbReference type="ARBA" id="ARBA00022833"/>
    </source>
</evidence>
<evidence type="ECO:0008006" key="16">
    <source>
        <dbReference type="Google" id="ProtNLM"/>
    </source>
</evidence>
<dbReference type="SMART" id="SM00399">
    <property type="entry name" value="ZnF_C4"/>
    <property type="match status" value="1"/>
</dbReference>
<evidence type="ECO:0000256" key="9">
    <source>
        <dbReference type="ARBA" id="ARBA00023170"/>
    </source>
</evidence>
<dbReference type="PANTHER" id="PTHR45680">
    <property type="entry name" value="NUCLEAR HORMONE RECEPTOR FAMILY"/>
    <property type="match status" value="1"/>
</dbReference>
<dbReference type="Pfam" id="PF00105">
    <property type="entry name" value="zf-C4"/>
    <property type="match status" value="1"/>
</dbReference>
<dbReference type="GO" id="GO:0005634">
    <property type="term" value="C:nucleus"/>
    <property type="evidence" value="ECO:0007669"/>
    <property type="project" value="UniProtKB-SubCell"/>
</dbReference>
<reference evidence="14 15" key="1">
    <citation type="journal article" date="2015" name="Genome Biol.">
        <title>Comparative genomics of Steinernema reveals deeply conserved gene regulatory networks.</title>
        <authorList>
            <person name="Dillman A.R."/>
            <person name="Macchietto M."/>
            <person name="Porter C.F."/>
            <person name="Rogers A."/>
            <person name="Williams B."/>
            <person name="Antoshechkin I."/>
            <person name="Lee M.M."/>
            <person name="Goodwin Z."/>
            <person name="Lu X."/>
            <person name="Lewis E.E."/>
            <person name="Goodrich-Blair H."/>
            <person name="Stock S.P."/>
            <person name="Adams B.J."/>
            <person name="Sternberg P.W."/>
            <person name="Mortazavi A."/>
        </authorList>
    </citation>
    <scope>NUCLEOTIDE SEQUENCE [LARGE SCALE GENOMIC DNA]</scope>
    <source>
        <strain evidence="14 15">ALL</strain>
    </source>
</reference>
<dbReference type="SMART" id="SM00430">
    <property type="entry name" value="HOLI"/>
    <property type="match status" value="1"/>
</dbReference>
<evidence type="ECO:0000256" key="7">
    <source>
        <dbReference type="ARBA" id="ARBA00023125"/>
    </source>
</evidence>
<feature type="domain" description="NR LBD" evidence="13">
    <location>
        <begin position="84"/>
        <end position="417"/>
    </location>
</feature>
<keyword evidence="5" id="KW-0862">Zinc</keyword>
<dbReference type="InterPro" id="IPR001628">
    <property type="entry name" value="Znf_hrmn_rcpt"/>
</dbReference>
<dbReference type="GO" id="GO:0008270">
    <property type="term" value="F:zinc ion binding"/>
    <property type="evidence" value="ECO:0007669"/>
    <property type="project" value="UniProtKB-KW"/>
</dbReference>
<evidence type="ECO:0000256" key="6">
    <source>
        <dbReference type="ARBA" id="ARBA00023015"/>
    </source>
</evidence>
<dbReference type="Gene3D" id="3.30.50.10">
    <property type="entry name" value="Erythroid Transcription Factor GATA-1, subunit A"/>
    <property type="match status" value="1"/>
</dbReference>
<evidence type="ECO:0000259" key="12">
    <source>
        <dbReference type="PROSITE" id="PS51030"/>
    </source>
</evidence>
<evidence type="ECO:0000259" key="13">
    <source>
        <dbReference type="PROSITE" id="PS51843"/>
    </source>
</evidence>
<dbReference type="Gene3D" id="1.10.565.10">
    <property type="entry name" value="Retinoid X Receptor"/>
    <property type="match status" value="1"/>
</dbReference>
<dbReference type="PROSITE" id="PS51030">
    <property type="entry name" value="NUCLEAR_REC_DBD_2"/>
    <property type="match status" value="1"/>
</dbReference>
<keyword evidence="9" id="KW-0675">Receptor</keyword>
<keyword evidence="6" id="KW-0805">Transcription regulation</keyword>
<dbReference type="GO" id="GO:0003700">
    <property type="term" value="F:DNA-binding transcription factor activity"/>
    <property type="evidence" value="ECO:0007669"/>
    <property type="project" value="InterPro"/>
</dbReference>
<evidence type="ECO:0000256" key="10">
    <source>
        <dbReference type="ARBA" id="ARBA00023242"/>
    </source>
</evidence>
<sequence length="417" mass="47810">MWEASTSSTDDSEEKCMICGGVPHGMHFGVNSCRACAAFFRRTIASGRIYKCKRGGKNCNVAKDVQNVCRCCRFLKCRRMGMKFTDKPCEKLSESLNSTLDSPSASSLSISSPPPSAPSPYQYEPSQIRIENHKVVYDINPFLLLIGSILTGPLIPIRPPLITGVRYAPLQRLHLSINNLFEEVNYKNGDLRVVTLINIVEAIQEMEKSIYYSSRFLMSCQEFAELQLSDKWLIFRQVCHSLFALVRTYASIQMFGYDLEDKRMIFGDDFYCFADKFNFDTSMMGLSEENAKKASQMLEPFANEMYNNINRPMKILRVTKLELIYMLGLVIWNSENIPELSAEAVDVADSFKEEMANELHNYYKFELRIDNYAYRITKLANICHAVDRLAIIRKEVFTMAKVFDLFSCSLFDKDSFL</sequence>
<dbReference type="PANTHER" id="PTHR45680:SF23">
    <property type="entry name" value="NUCLEAR HORMONE RECEPTOR FAMILY"/>
    <property type="match status" value="1"/>
</dbReference>
<evidence type="ECO:0000256" key="4">
    <source>
        <dbReference type="ARBA" id="ARBA00022771"/>
    </source>
</evidence>
<dbReference type="InterPro" id="IPR013088">
    <property type="entry name" value="Znf_NHR/GATA"/>
</dbReference>
<dbReference type="SUPFAM" id="SSF57716">
    <property type="entry name" value="Glucocorticoid receptor-like (DNA-binding domain)"/>
    <property type="match status" value="1"/>
</dbReference>
<dbReference type="SUPFAM" id="SSF48508">
    <property type="entry name" value="Nuclear receptor ligand-binding domain"/>
    <property type="match status" value="1"/>
</dbReference>
<dbReference type="CDD" id="cd06960">
    <property type="entry name" value="NR_DBD_HNF4A"/>
    <property type="match status" value="1"/>
</dbReference>
<evidence type="ECO:0000313" key="14">
    <source>
        <dbReference type="EMBL" id="TKR87522.1"/>
    </source>
</evidence>
<keyword evidence="7" id="KW-0238">DNA-binding</keyword>
<keyword evidence="15" id="KW-1185">Reference proteome</keyword>
<dbReference type="AlphaFoldDB" id="A0A4U5NVU1"/>
<dbReference type="GO" id="GO:0000978">
    <property type="term" value="F:RNA polymerase II cis-regulatory region sequence-specific DNA binding"/>
    <property type="evidence" value="ECO:0007669"/>
    <property type="project" value="InterPro"/>
</dbReference>
<protein>
    <recommendedName>
        <fullName evidence="16">Nuclear receptor domain-containing protein</fullName>
    </recommendedName>
</protein>
<dbReference type="EMBL" id="AZBU02000003">
    <property type="protein sequence ID" value="TKR87522.1"/>
    <property type="molecule type" value="Genomic_DNA"/>
</dbReference>
<dbReference type="OrthoDB" id="10018779at2759"/>
<dbReference type="InterPro" id="IPR000536">
    <property type="entry name" value="Nucl_hrmn_rcpt_lig-bd"/>
</dbReference>
<feature type="region of interest" description="Disordered" evidence="11">
    <location>
        <begin position="103"/>
        <end position="123"/>
    </location>
</feature>
<dbReference type="PROSITE" id="PS51843">
    <property type="entry name" value="NR_LBD"/>
    <property type="match status" value="1"/>
</dbReference>
<reference evidence="14 15" key="2">
    <citation type="journal article" date="2019" name="G3 (Bethesda)">
        <title>Hybrid Assembly of the Genome of the Entomopathogenic Nematode Steinernema carpocapsae Identifies the X-Chromosome.</title>
        <authorList>
            <person name="Serra L."/>
            <person name="Macchietto M."/>
            <person name="Macias-Munoz A."/>
            <person name="McGill C.J."/>
            <person name="Rodriguez I.M."/>
            <person name="Rodriguez B."/>
            <person name="Murad R."/>
            <person name="Mortazavi A."/>
        </authorList>
    </citation>
    <scope>NUCLEOTIDE SEQUENCE [LARGE SCALE GENOMIC DNA]</scope>
    <source>
        <strain evidence="14 15">ALL</strain>
    </source>
</reference>
<comment type="caution">
    <text evidence="14">The sequence shown here is derived from an EMBL/GenBank/DDBJ whole genome shotgun (WGS) entry which is preliminary data.</text>
</comment>
<keyword evidence="4" id="KW-0863">Zinc-finger</keyword>
<dbReference type="InterPro" id="IPR049636">
    <property type="entry name" value="HNF4-like_DBD"/>
</dbReference>
<dbReference type="STRING" id="34508.A0A4U5NVU1"/>
<proteinExistence type="inferred from homology"/>
<evidence type="ECO:0000256" key="3">
    <source>
        <dbReference type="ARBA" id="ARBA00022723"/>
    </source>
</evidence>
<organism evidence="14 15">
    <name type="scientific">Steinernema carpocapsae</name>
    <name type="common">Entomopathogenic nematode</name>
    <dbReference type="NCBI Taxonomy" id="34508"/>
    <lineage>
        <taxon>Eukaryota</taxon>
        <taxon>Metazoa</taxon>
        <taxon>Ecdysozoa</taxon>
        <taxon>Nematoda</taxon>
        <taxon>Chromadorea</taxon>
        <taxon>Rhabditida</taxon>
        <taxon>Tylenchina</taxon>
        <taxon>Panagrolaimomorpha</taxon>
        <taxon>Strongyloidoidea</taxon>
        <taxon>Steinernematidae</taxon>
        <taxon>Steinernema</taxon>
    </lineage>
</organism>
<gene>
    <name evidence="14" type="ORF">L596_011908</name>
</gene>
<name>A0A4U5NVU1_STECR</name>
<comment type="similarity">
    <text evidence="2">Belongs to the nuclear hormone receptor family.</text>
</comment>
<dbReference type="InterPro" id="IPR035500">
    <property type="entry name" value="NHR-like_dom_sf"/>
</dbReference>
<dbReference type="InterPro" id="IPR051152">
    <property type="entry name" value="C.elegans_Orphan_NR"/>
</dbReference>
<dbReference type="Pfam" id="PF00104">
    <property type="entry name" value="Hormone_recep"/>
    <property type="match status" value="1"/>
</dbReference>
<dbReference type="PRINTS" id="PR00047">
    <property type="entry name" value="STROIDFINGER"/>
</dbReference>
<evidence type="ECO:0000256" key="1">
    <source>
        <dbReference type="ARBA" id="ARBA00004123"/>
    </source>
</evidence>
<accession>A0A4U5NVU1</accession>
<comment type="subcellular location">
    <subcellularLocation>
        <location evidence="1">Nucleus</location>
    </subcellularLocation>
</comment>
<keyword evidence="8" id="KW-0804">Transcription</keyword>
<dbReference type="Proteomes" id="UP000298663">
    <property type="component" value="Unassembled WGS sequence"/>
</dbReference>
<feature type="domain" description="Nuclear receptor" evidence="12">
    <location>
        <begin position="13"/>
        <end position="89"/>
    </location>
</feature>
<keyword evidence="3" id="KW-0479">Metal-binding</keyword>
<evidence type="ECO:0000256" key="2">
    <source>
        <dbReference type="ARBA" id="ARBA00005993"/>
    </source>
</evidence>